<reference evidence="4 5" key="1">
    <citation type="journal article" date="2012" name="J. Bacteriol.">
        <title>Whole-Genome Sequence of Nocardiopsis alba Strain ATCC BAA-2165, Associated with Honeybees.</title>
        <authorList>
            <person name="Qiao J."/>
            <person name="Chen L."/>
            <person name="Li Y."/>
            <person name="Wang J."/>
            <person name="Zhang W."/>
            <person name="Chen S."/>
        </authorList>
    </citation>
    <scope>NUCLEOTIDE SEQUENCE [LARGE SCALE GENOMIC DNA]</scope>
    <source>
        <strain evidence="5">ATCC BAA-2165 / BE74</strain>
    </source>
</reference>
<dbReference type="GO" id="GO:0016787">
    <property type="term" value="F:hydrolase activity"/>
    <property type="evidence" value="ECO:0007669"/>
    <property type="project" value="UniProtKB-KW"/>
</dbReference>
<dbReference type="Pfam" id="PF00293">
    <property type="entry name" value="NUDIX"/>
    <property type="match status" value="1"/>
</dbReference>
<dbReference type="eggNOG" id="COG0494">
    <property type="taxonomic scope" value="Bacteria"/>
</dbReference>
<keyword evidence="2" id="KW-0378">Hydrolase</keyword>
<dbReference type="EMBL" id="CP003788">
    <property type="protein sequence ID" value="AFR08480.1"/>
    <property type="molecule type" value="Genomic_DNA"/>
</dbReference>
<sequence length="204" mass="22160">MGFAISNPVVHRSAVGDRGPEEIARSEGLMQEGDGNGWVTLPDGSKRWGLYGAAGLLLYATDEAGGGHVLLQHRAGWTHMGGTWGIPGGARNRDESPLEAAVREFREEVDGDLDGYTVLARHEHDLSVWRYDTFLLRVPALTPFRAGNSESEEIRWIPLETTESLPLLPAFRSAWPELRADLCASPLDEGEHENTGTTGTSGAI</sequence>
<dbReference type="Gene3D" id="3.90.79.10">
    <property type="entry name" value="Nucleoside Triphosphate Pyrophosphohydrolase"/>
    <property type="match status" value="1"/>
</dbReference>
<comment type="cofactor">
    <cofactor evidence="1">
        <name>Mg(2+)</name>
        <dbReference type="ChEBI" id="CHEBI:18420"/>
    </cofactor>
</comment>
<gene>
    <name evidence="4" type="ordered locus">B005_1879</name>
</gene>
<dbReference type="Proteomes" id="UP000003779">
    <property type="component" value="Chromosome"/>
</dbReference>
<evidence type="ECO:0000256" key="1">
    <source>
        <dbReference type="ARBA" id="ARBA00001946"/>
    </source>
</evidence>
<dbReference type="AlphaFoldDB" id="J7LAP1"/>
<dbReference type="SUPFAM" id="SSF55811">
    <property type="entry name" value="Nudix"/>
    <property type="match status" value="1"/>
</dbReference>
<feature type="domain" description="Nudix hydrolase" evidence="3">
    <location>
        <begin position="49"/>
        <end position="182"/>
    </location>
</feature>
<evidence type="ECO:0000259" key="3">
    <source>
        <dbReference type="PROSITE" id="PS51462"/>
    </source>
</evidence>
<proteinExistence type="predicted"/>
<accession>J7LAP1</accession>
<dbReference type="PANTHER" id="PTHR43046:SF2">
    <property type="entry name" value="8-OXO-DGTP DIPHOSPHATASE-RELATED"/>
    <property type="match status" value="1"/>
</dbReference>
<dbReference type="HOGENOM" id="CLU_1163913_0_0_11"/>
<dbReference type="InterPro" id="IPR020084">
    <property type="entry name" value="NUDIX_hydrolase_CS"/>
</dbReference>
<organism evidence="4 5">
    <name type="scientific">Nocardiopsis alba (strain ATCC BAA-2165 / BE74)</name>
    <dbReference type="NCBI Taxonomy" id="1205910"/>
    <lineage>
        <taxon>Bacteria</taxon>
        <taxon>Bacillati</taxon>
        <taxon>Actinomycetota</taxon>
        <taxon>Actinomycetes</taxon>
        <taxon>Streptosporangiales</taxon>
        <taxon>Nocardiopsidaceae</taxon>
        <taxon>Nocardiopsis</taxon>
    </lineage>
</organism>
<dbReference type="PROSITE" id="PS00893">
    <property type="entry name" value="NUDIX_BOX"/>
    <property type="match status" value="1"/>
</dbReference>
<reference evidence="5" key="2">
    <citation type="submission" date="2012-08" db="EMBL/GenBank/DDBJ databases">
        <title>Whole-genome sequence of Nocardiopsis alba strain ATCC BAA-2165 associated with honeybees.</title>
        <authorList>
            <person name="Qiao J."/>
            <person name="Chen L."/>
            <person name="Li Y."/>
            <person name="Wang J."/>
            <person name="Zhang W."/>
            <person name="Chen S."/>
        </authorList>
    </citation>
    <scope>NUCLEOTIDE SEQUENCE [LARGE SCALE GENOMIC DNA]</scope>
    <source>
        <strain evidence="5">ATCC BAA-2165 / BE74</strain>
    </source>
</reference>
<evidence type="ECO:0000313" key="5">
    <source>
        <dbReference type="Proteomes" id="UP000003779"/>
    </source>
</evidence>
<protein>
    <submittedName>
        <fullName evidence="4">NUDIX domain protein</fullName>
    </submittedName>
</protein>
<dbReference type="InterPro" id="IPR000086">
    <property type="entry name" value="NUDIX_hydrolase_dom"/>
</dbReference>
<evidence type="ECO:0000313" key="4">
    <source>
        <dbReference type="EMBL" id="AFR08480.1"/>
    </source>
</evidence>
<dbReference type="InterPro" id="IPR015797">
    <property type="entry name" value="NUDIX_hydrolase-like_dom_sf"/>
</dbReference>
<dbReference type="PROSITE" id="PS51462">
    <property type="entry name" value="NUDIX"/>
    <property type="match status" value="1"/>
</dbReference>
<dbReference type="KEGG" id="nal:B005_1879"/>
<dbReference type="CDD" id="cd18877">
    <property type="entry name" value="NUDIX_Hydrolase"/>
    <property type="match status" value="1"/>
</dbReference>
<dbReference type="STRING" id="1205910.B005_1879"/>
<dbReference type="PANTHER" id="PTHR43046">
    <property type="entry name" value="GDP-MANNOSE MANNOSYL HYDROLASE"/>
    <property type="match status" value="1"/>
</dbReference>
<evidence type="ECO:0000256" key="2">
    <source>
        <dbReference type="ARBA" id="ARBA00022801"/>
    </source>
</evidence>
<name>J7LAP1_NOCAA</name>
<dbReference type="PATRIC" id="fig|1205910.3.peg.1781"/>